<dbReference type="EMBL" id="VLNR01000002">
    <property type="protein sequence ID" value="TSE11264.1"/>
    <property type="molecule type" value="Genomic_DNA"/>
</dbReference>
<organism evidence="1 2">
    <name type="scientific">Aquimarina algiphila</name>
    <dbReference type="NCBI Taxonomy" id="2047982"/>
    <lineage>
        <taxon>Bacteria</taxon>
        <taxon>Pseudomonadati</taxon>
        <taxon>Bacteroidota</taxon>
        <taxon>Flavobacteriia</taxon>
        <taxon>Flavobacteriales</taxon>
        <taxon>Flavobacteriaceae</taxon>
        <taxon>Aquimarina</taxon>
    </lineage>
</organism>
<dbReference type="AlphaFoldDB" id="A0A554VRH8"/>
<name>A0A554VRH8_9FLAO</name>
<sequence length="251" mass="28559">MSVSTLGNSFLNYDGTTGNYQITPNSGVTEIRTGEAPPLKHRCDFYVQGQITIPKEHILKAKEEDLNFDNSFVTYSINRRGIDFIQNNGAVYESCQTYKGTLELSQDLQLTGLNSSKEYNPKTLAQFIRMHQYMFEDKTKAMELVSQLQNFKATVDKQIELTSDNRGNLTDLKAQAVKSNLPKGFMITLAVFEGQPEQTFEVEIDIDPYDLTCLLVSPDIKQYVDREARNIIEAELGEINAKYPQLRIFEQ</sequence>
<protein>
    <recommendedName>
        <fullName evidence="3">DUF2303 family protein</fullName>
    </recommendedName>
</protein>
<evidence type="ECO:0000313" key="2">
    <source>
        <dbReference type="Proteomes" id="UP000318833"/>
    </source>
</evidence>
<evidence type="ECO:0008006" key="3">
    <source>
        <dbReference type="Google" id="ProtNLM"/>
    </source>
</evidence>
<accession>A0A554VRH8</accession>
<proteinExistence type="predicted"/>
<gene>
    <name evidence="1" type="ORF">FOF46_01150</name>
</gene>
<dbReference type="Proteomes" id="UP000318833">
    <property type="component" value="Unassembled WGS sequence"/>
</dbReference>
<dbReference type="RefSeq" id="WP_143915188.1">
    <property type="nucleotide sequence ID" value="NZ_CANMXV010000003.1"/>
</dbReference>
<evidence type="ECO:0000313" key="1">
    <source>
        <dbReference type="EMBL" id="TSE11264.1"/>
    </source>
</evidence>
<keyword evidence="2" id="KW-1185">Reference proteome</keyword>
<comment type="caution">
    <text evidence="1">The sequence shown here is derived from an EMBL/GenBank/DDBJ whole genome shotgun (WGS) entry which is preliminary data.</text>
</comment>
<reference evidence="1 2" key="1">
    <citation type="submission" date="2019-07" db="EMBL/GenBank/DDBJ databases">
        <title>The draft genome sequence of Aquimarina algiphila M91.</title>
        <authorList>
            <person name="Meng X."/>
        </authorList>
    </citation>
    <scope>NUCLEOTIDE SEQUENCE [LARGE SCALE GENOMIC DNA]</scope>
    <source>
        <strain evidence="1 2">M91</strain>
    </source>
</reference>
<dbReference type="OrthoDB" id="1433594at2"/>